<keyword evidence="2" id="KW-1185">Reference proteome</keyword>
<dbReference type="EMBL" id="JANAKD010000078">
    <property type="protein sequence ID" value="KAJ3497981.1"/>
    <property type="molecule type" value="Genomic_DNA"/>
</dbReference>
<reference evidence="1" key="1">
    <citation type="submission" date="2022-07" db="EMBL/GenBank/DDBJ databases">
        <title>Genome Sequence of Lecanicillium saksenae.</title>
        <authorList>
            <person name="Buettner E."/>
        </authorList>
    </citation>
    <scope>NUCLEOTIDE SEQUENCE</scope>
    <source>
        <strain evidence="1">VT-O1</strain>
    </source>
</reference>
<name>A0ACC1R724_9HYPO</name>
<accession>A0ACC1R724</accession>
<evidence type="ECO:0000313" key="1">
    <source>
        <dbReference type="EMBL" id="KAJ3497981.1"/>
    </source>
</evidence>
<dbReference type="Proteomes" id="UP001148737">
    <property type="component" value="Unassembled WGS sequence"/>
</dbReference>
<sequence>MKFAIVALAAAIVQASPVPEERKDGLPIPVHPADLPIPDGLLPMSESDEKKDVKKDDKKDDKTKVKKPEETIHACAMPCVEAYVQKHTKCALDDYKCICRHKEVKDKDAVICVINACGFSRAKNIVYPAMIKFCKPYSTKD</sequence>
<evidence type="ECO:0000313" key="2">
    <source>
        <dbReference type="Proteomes" id="UP001148737"/>
    </source>
</evidence>
<protein>
    <submittedName>
        <fullName evidence="1">Uncharacterized protein</fullName>
    </submittedName>
</protein>
<organism evidence="1 2">
    <name type="scientific">Lecanicillium saksenae</name>
    <dbReference type="NCBI Taxonomy" id="468837"/>
    <lineage>
        <taxon>Eukaryota</taxon>
        <taxon>Fungi</taxon>
        <taxon>Dikarya</taxon>
        <taxon>Ascomycota</taxon>
        <taxon>Pezizomycotina</taxon>
        <taxon>Sordariomycetes</taxon>
        <taxon>Hypocreomycetidae</taxon>
        <taxon>Hypocreales</taxon>
        <taxon>Cordycipitaceae</taxon>
        <taxon>Lecanicillium</taxon>
    </lineage>
</organism>
<gene>
    <name evidence="1" type="ORF">NLG97_g1485</name>
</gene>
<comment type="caution">
    <text evidence="1">The sequence shown here is derived from an EMBL/GenBank/DDBJ whole genome shotgun (WGS) entry which is preliminary data.</text>
</comment>
<proteinExistence type="predicted"/>